<dbReference type="AlphaFoldDB" id="A0A0E0G3Q5"/>
<dbReference type="HOGENOM" id="CLU_974484_0_0_1"/>
<feature type="region of interest" description="Disordered" evidence="1">
    <location>
        <begin position="255"/>
        <end position="286"/>
    </location>
</feature>
<evidence type="ECO:0000313" key="2">
    <source>
        <dbReference type="EnsemblPlants" id="ONIVA02G10110.1"/>
    </source>
</evidence>
<dbReference type="EnsemblPlants" id="ONIVA02G10110.1">
    <property type="protein sequence ID" value="ONIVA02G10110.1"/>
    <property type="gene ID" value="ONIVA02G10110"/>
</dbReference>
<reference evidence="2" key="1">
    <citation type="submission" date="2015-04" db="UniProtKB">
        <authorList>
            <consortium name="EnsemblPlants"/>
        </authorList>
    </citation>
    <scope>IDENTIFICATION</scope>
    <source>
        <strain evidence="2">SL10</strain>
    </source>
</reference>
<accession>A0A0E0G3Q5</accession>
<dbReference type="Proteomes" id="UP000006591">
    <property type="component" value="Chromosome 2"/>
</dbReference>
<evidence type="ECO:0000313" key="3">
    <source>
        <dbReference type="Proteomes" id="UP000006591"/>
    </source>
</evidence>
<keyword evidence="3" id="KW-1185">Reference proteome</keyword>
<reference evidence="2" key="2">
    <citation type="submission" date="2018-04" db="EMBL/GenBank/DDBJ databases">
        <title>OnivRS2 (Oryza nivara Reference Sequence Version 2).</title>
        <authorList>
            <person name="Zhang J."/>
            <person name="Kudrna D."/>
            <person name="Lee S."/>
            <person name="Talag J."/>
            <person name="Rajasekar S."/>
            <person name="Welchert J."/>
            <person name="Hsing Y.-I."/>
            <person name="Wing R.A."/>
        </authorList>
    </citation>
    <scope>NUCLEOTIDE SEQUENCE [LARGE SCALE GENOMIC DNA]</scope>
    <source>
        <strain evidence="2">SL10</strain>
    </source>
</reference>
<sequence>MAVGPNLRGGKELTRGGNPTVRCFSDGTPLSHRPPAGLQPAVRLQRCRAPASVRHVHPTASSSVHIRAAVAQRVPQWSSRSHLLHLRRADVPTAVRQCVPVAIVQIQHELNNRHTNATIHQLKTLVAYGWGEKVIVGAKVEQVSSPGRVASVRAKGLCLLDTHATSIDGFLRMESLGSGLLGPHPLDDDMLALADDHPDASHTLLDKSYLAEFKEKMIEKIRKIHQSDQTHTTGVDVMRCVTPCILPTQAQKWLRRPESHRRFGGAGAGGPLSPPPALLPPVSSIS</sequence>
<name>A0A0E0G3Q5_ORYNI</name>
<protein>
    <submittedName>
        <fullName evidence="2">Uncharacterized protein</fullName>
    </submittedName>
</protein>
<dbReference type="Gramene" id="ONIVA02G10110.1">
    <property type="protein sequence ID" value="ONIVA02G10110.1"/>
    <property type="gene ID" value="ONIVA02G10110"/>
</dbReference>
<proteinExistence type="predicted"/>
<evidence type="ECO:0000256" key="1">
    <source>
        <dbReference type="SAM" id="MobiDB-lite"/>
    </source>
</evidence>
<organism evidence="2">
    <name type="scientific">Oryza nivara</name>
    <name type="common">Indian wild rice</name>
    <name type="synonym">Oryza sativa f. spontanea</name>
    <dbReference type="NCBI Taxonomy" id="4536"/>
    <lineage>
        <taxon>Eukaryota</taxon>
        <taxon>Viridiplantae</taxon>
        <taxon>Streptophyta</taxon>
        <taxon>Embryophyta</taxon>
        <taxon>Tracheophyta</taxon>
        <taxon>Spermatophyta</taxon>
        <taxon>Magnoliopsida</taxon>
        <taxon>Liliopsida</taxon>
        <taxon>Poales</taxon>
        <taxon>Poaceae</taxon>
        <taxon>BOP clade</taxon>
        <taxon>Oryzoideae</taxon>
        <taxon>Oryzeae</taxon>
        <taxon>Oryzinae</taxon>
        <taxon>Oryza</taxon>
    </lineage>
</organism>